<dbReference type="InterPro" id="IPR009075">
    <property type="entry name" value="AcylCo_DH/oxidase_C"/>
</dbReference>
<keyword evidence="4 6" id="KW-0274">FAD</keyword>
<dbReference type="Gene3D" id="1.10.540.10">
    <property type="entry name" value="Acyl-CoA dehydrogenase/oxidase, N-terminal domain"/>
    <property type="match status" value="1"/>
</dbReference>
<comment type="caution">
    <text evidence="10">The sequence shown here is derived from an EMBL/GenBank/DDBJ whole genome shotgun (WGS) entry which is preliminary data.</text>
</comment>
<evidence type="ECO:0000259" key="8">
    <source>
        <dbReference type="Pfam" id="PF02770"/>
    </source>
</evidence>
<evidence type="ECO:0000256" key="2">
    <source>
        <dbReference type="ARBA" id="ARBA00009347"/>
    </source>
</evidence>
<dbReference type="RefSeq" id="WP_147041979.1">
    <property type="nucleotide sequence ID" value="NZ_BAABIR010000002.1"/>
</dbReference>
<evidence type="ECO:0000313" key="11">
    <source>
        <dbReference type="Proteomes" id="UP000321249"/>
    </source>
</evidence>
<dbReference type="GO" id="GO:0050660">
    <property type="term" value="F:flavin adenine dinucleotide binding"/>
    <property type="evidence" value="ECO:0007669"/>
    <property type="project" value="InterPro"/>
</dbReference>
<protein>
    <submittedName>
        <fullName evidence="10">Pimeloyl-CoA dehydrogenase large subunit</fullName>
    </submittedName>
</protein>
<dbReference type="PANTHER" id="PTHR43292">
    <property type="entry name" value="ACYL-COA DEHYDROGENASE"/>
    <property type="match status" value="1"/>
</dbReference>
<evidence type="ECO:0000259" key="7">
    <source>
        <dbReference type="Pfam" id="PF00441"/>
    </source>
</evidence>
<proteinExistence type="inferred from homology"/>
<reference evidence="10 11" key="1">
    <citation type="journal article" date="2015" name="J. Microbiol.">
        <title>Sphingosinicella ginsenosidimutans sp. nov., with ginsenoside converting activity.</title>
        <authorList>
            <person name="Kim J.K."/>
            <person name="Kang M.S."/>
            <person name="Park S.C."/>
            <person name="Kim K.M."/>
            <person name="Choi K."/>
            <person name="Yoon M.H."/>
            <person name="Im W.T."/>
        </authorList>
    </citation>
    <scope>NUCLEOTIDE SEQUENCE [LARGE SCALE GENOMIC DNA]</scope>
    <source>
        <strain evidence="10 11">BS-11</strain>
    </source>
</reference>
<dbReference type="GO" id="GO:0005886">
    <property type="term" value="C:plasma membrane"/>
    <property type="evidence" value="ECO:0007669"/>
    <property type="project" value="TreeGrafter"/>
</dbReference>
<dbReference type="FunFam" id="2.40.110.10:FF:000011">
    <property type="entry name" value="Acyl-CoA dehydrogenase FadE34"/>
    <property type="match status" value="1"/>
</dbReference>
<dbReference type="GO" id="GO:0016627">
    <property type="term" value="F:oxidoreductase activity, acting on the CH-CH group of donors"/>
    <property type="evidence" value="ECO:0007669"/>
    <property type="project" value="InterPro"/>
</dbReference>
<feature type="domain" description="Acyl-CoA dehydrogenase/oxidase N-terminal" evidence="9">
    <location>
        <begin position="8"/>
        <end position="119"/>
    </location>
</feature>
<comment type="cofactor">
    <cofactor evidence="1 6">
        <name>FAD</name>
        <dbReference type="ChEBI" id="CHEBI:57692"/>
    </cofactor>
</comment>
<keyword evidence="5 6" id="KW-0560">Oxidoreductase</keyword>
<dbReference type="InterPro" id="IPR052161">
    <property type="entry name" value="Mycobact_Acyl-CoA_DH"/>
</dbReference>
<organism evidence="10 11">
    <name type="scientific">Allosphingosinicella ginsenosidimutans</name>
    <dbReference type="NCBI Taxonomy" id="1176539"/>
    <lineage>
        <taxon>Bacteria</taxon>
        <taxon>Pseudomonadati</taxon>
        <taxon>Pseudomonadota</taxon>
        <taxon>Alphaproteobacteria</taxon>
        <taxon>Sphingomonadales</taxon>
        <taxon>Sphingomonadaceae</taxon>
        <taxon>Allosphingosinicella</taxon>
    </lineage>
</organism>
<sequence>MTPYLSVDDRQFAEMISAWVAEALPDEIRRKVFAREVLSREEYFVWPHILREKGWSMPSWPKEYGGPGWTLMQQHLFSVITTVAGAPYIESMPEKLVGPLLIGAGSEAQKRFYLPRILNFEDSWCQGCSEPNAGSDLTSLTTRADLVGDEWVINGTKIWTSNAHHSRWMLCLLRTDQSQKGSRGLSQIIIPMDSPGISVRPIRSVVGEHHFNQVFLDDVRVPYENVVGKPGDAWQDTRRLLANERFNFARLGQSKWHLTRLKGLAASEMDGRQPIIQDPVFRARIAEAEIAIDALEMTTLRLLESESRNREVGSAPNIVKLQGAEVEQQILELIVDVVGPYGTPFDGVARVQGEDPGEAARRAGMLVADYIEDRKFSIAGGSSEMQKNMMARHQLELK</sequence>
<evidence type="ECO:0000256" key="4">
    <source>
        <dbReference type="ARBA" id="ARBA00022827"/>
    </source>
</evidence>
<gene>
    <name evidence="10" type="ORF">FRZ32_02290</name>
</gene>
<feature type="domain" description="Acyl-CoA dehydrogenase/oxidase C-terminal" evidence="7">
    <location>
        <begin position="234"/>
        <end position="394"/>
    </location>
</feature>
<dbReference type="Pfam" id="PF02770">
    <property type="entry name" value="Acyl-CoA_dh_M"/>
    <property type="match status" value="1"/>
</dbReference>
<comment type="similarity">
    <text evidence="2 6">Belongs to the acyl-CoA dehydrogenase family.</text>
</comment>
<dbReference type="Pfam" id="PF02771">
    <property type="entry name" value="Acyl-CoA_dh_N"/>
    <property type="match status" value="1"/>
</dbReference>
<evidence type="ECO:0000256" key="3">
    <source>
        <dbReference type="ARBA" id="ARBA00022630"/>
    </source>
</evidence>
<dbReference type="InterPro" id="IPR009100">
    <property type="entry name" value="AcylCoA_DH/oxidase_NM_dom_sf"/>
</dbReference>
<name>A0A5C6TQY4_9SPHN</name>
<evidence type="ECO:0000256" key="5">
    <source>
        <dbReference type="ARBA" id="ARBA00023002"/>
    </source>
</evidence>
<feature type="domain" description="Acyl-CoA oxidase/dehydrogenase middle" evidence="8">
    <location>
        <begin position="125"/>
        <end position="219"/>
    </location>
</feature>
<dbReference type="Gene3D" id="2.40.110.10">
    <property type="entry name" value="Butyryl-CoA Dehydrogenase, subunit A, domain 2"/>
    <property type="match status" value="1"/>
</dbReference>
<accession>A0A5C6TQY4</accession>
<dbReference type="InterPro" id="IPR046373">
    <property type="entry name" value="Acyl-CoA_Oxase/DH_mid-dom_sf"/>
</dbReference>
<evidence type="ECO:0000313" key="10">
    <source>
        <dbReference type="EMBL" id="TXC62590.1"/>
    </source>
</evidence>
<dbReference type="Proteomes" id="UP000321249">
    <property type="component" value="Unassembled WGS sequence"/>
</dbReference>
<dbReference type="InterPro" id="IPR037069">
    <property type="entry name" value="AcylCoA_DH/ox_N_sf"/>
</dbReference>
<evidence type="ECO:0000256" key="1">
    <source>
        <dbReference type="ARBA" id="ARBA00001974"/>
    </source>
</evidence>
<dbReference type="AlphaFoldDB" id="A0A5C6TQY4"/>
<keyword evidence="3 6" id="KW-0285">Flavoprotein</keyword>
<dbReference type="Pfam" id="PF00441">
    <property type="entry name" value="Acyl-CoA_dh_1"/>
    <property type="match status" value="1"/>
</dbReference>
<dbReference type="PANTHER" id="PTHR43292:SF3">
    <property type="entry name" value="ACYL-COA DEHYDROGENASE FADE29"/>
    <property type="match status" value="1"/>
</dbReference>
<dbReference type="EMBL" id="VOQQ01000001">
    <property type="protein sequence ID" value="TXC62590.1"/>
    <property type="molecule type" value="Genomic_DNA"/>
</dbReference>
<keyword evidence="11" id="KW-1185">Reference proteome</keyword>
<dbReference type="SUPFAM" id="SSF47203">
    <property type="entry name" value="Acyl-CoA dehydrogenase C-terminal domain-like"/>
    <property type="match status" value="1"/>
</dbReference>
<dbReference type="InterPro" id="IPR013786">
    <property type="entry name" value="AcylCoA_DH/ox_N"/>
</dbReference>
<dbReference type="InterPro" id="IPR036250">
    <property type="entry name" value="AcylCo_DH-like_C"/>
</dbReference>
<evidence type="ECO:0000259" key="9">
    <source>
        <dbReference type="Pfam" id="PF02771"/>
    </source>
</evidence>
<dbReference type="InterPro" id="IPR006091">
    <property type="entry name" value="Acyl-CoA_Oxase/DH_mid-dom"/>
</dbReference>
<dbReference type="OrthoDB" id="9780544at2"/>
<evidence type="ECO:0000256" key="6">
    <source>
        <dbReference type="RuleBase" id="RU362125"/>
    </source>
</evidence>
<dbReference type="SUPFAM" id="SSF56645">
    <property type="entry name" value="Acyl-CoA dehydrogenase NM domain-like"/>
    <property type="match status" value="1"/>
</dbReference>
<dbReference type="Gene3D" id="1.20.140.10">
    <property type="entry name" value="Butyryl-CoA Dehydrogenase, subunit A, domain 3"/>
    <property type="match status" value="1"/>
</dbReference>